<comment type="caution">
    <text evidence="2">The sequence shown here is derived from an EMBL/GenBank/DDBJ whole genome shotgun (WGS) entry which is preliminary data.</text>
</comment>
<evidence type="ECO:0000256" key="1">
    <source>
        <dbReference type="SAM" id="Phobius"/>
    </source>
</evidence>
<reference evidence="2 3" key="1">
    <citation type="submission" date="2024-09" db="EMBL/GenBank/DDBJ databases">
        <title>Novel species of the genus Pelomonas and Roseateles isolated from streams.</title>
        <authorList>
            <person name="Lu H."/>
        </authorList>
    </citation>
    <scope>NUCLEOTIDE SEQUENCE [LARGE SCALE GENOMIC DNA]</scope>
    <source>
        <strain evidence="2 3">BYS96W</strain>
    </source>
</reference>
<evidence type="ECO:0000313" key="3">
    <source>
        <dbReference type="Proteomes" id="UP001606305"/>
    </source>
</evidence>
<protein>
    <recommendedName>
        <fullName evidence="4">VanZ-like domain-containing protein</fullName>
    </recommendedName>
</protein>
<accession>A0ABW7G7G3</accession>
<dbReference type="EMBL" id="JBIGIA010000009">
    <property type="protein sequence ID" value="MFG6457858.1"/>
    <property type="molecule type" value="Genomic_DNA"/>
</dbReference>
<keyword evidence="1" id="KW-1133">Transmembrane helix</keyword>
<name>A0ABW7G7G3_9BURK</name>
<evidence type="ECO:0008006" key="4">
    <source>
        <dbReference type="Google" id="ProtNLM"/>
    </source>
</evidence>
<keyword evidence="3" id="KW-1185">Reference proteome</keyword>
<sequence length="114" mass="11994">MSEPATSAAAGFALAKLLPAGIGAALMVAVDMPRTRGELFARFFVAFACSHLFGDVALAILQQWAPMLTARAVDGAMGALGYFLAGGVSVLAKRFRRQPLKTAGQLRRAVRGEE</sequence>
<gene>
    <name evidence="2" type="ORF">ACG00X_13530</name>
</gene>
<evidence type="ECO:0000313" key="2">
    <source>
        <dbReference type="EMBL" id="MFG6457858.1"/>
    </source>
</evidence>
<feature type="transmembrane region" description="Helical" evidence="1">
    <location>
        <begin position="73"/>
        <end position="92"/>
    </location>
</feature>
<feature type="transmembrane region" description="Helical" evidence="1">
    <location>
        <begin position="6"/>
        <end position="28"/>
    </location>
</feature>
<keyword evidence="1" id="KW-0472">Membrane</keyword>
<dbReference type="RefSeq" id="WP_394488713.1">
    <property type="nucleotide sequence ID" value="NZ_JBIGIA010000009.1"/>
</dbReference>
<dbReference type="Proteomes" id="UP001606305">
    <property type="component" value="Unassembled WGS sequence"/>
</dbReference>
<proteinExistence type="predicted"/>
<organism evidence="2 3">
    <name type="scientific">Pelomonas nitida</name>
    <dbReference type="NCBI Taxonomy" id="3299027"/>
    <lineage>
        <taxon>Bacteria</taxon>
        <taxon>Pseudomonadati</taxon>
        <taxon>Pseudomonadota</taxon>
        <taxon>Betaproteobacteria</taxon>
        <taxon>Burkholderiales</taxon>
        <taxon>Sphaerotilaceae</taxon>
        <taxon>Roseateles</taxon>
    </lineage>
</organism>
<feature type="transmembrane region" description="Helical" evidence="1">
    <location>
        <begin position="40"/>
        <end position="61"/>
    </location>
</feature>
<keyword evidence="1" id="KW-0812">Transmembrane</keyword>